<dbReference type="InterPro" id="IPR039970">
    <property type="entry name" value="TF_Grauzone"/>
</dbReference>
<name>A0A292PQ16_9PEZI</name>
<proteinExistence type="predicted"/>
<dbReference type="GO" id="GO:0003700">
    <property type="term" value="F:DNA-binding transcription factor activity"/>
    <property type="evidence" value="ECO:0007669"/>
    <property type="project" value="InterPro"/>
</dbReference>
<protein>
    <recommendedName>
        <fullName evidence="4">C2H2-type domain-containing protein</fullName>
    </recommendedName>
</protein>
<evidence type="ECO:0000256" key="1">
    <source>
        <dbReference type="SAM" id="MobiDB-lite"/>
    </source>
</evidence>
<dbReference type="AlphaFoldDB" id="A0A292PQ16"/>
<sequence>MPSHKAGSGQKQKRVPWQRRGMVFKLGWVPGECHIYFFPVGKCLVNMEDDGKMSTVTAKAERSDGKRGGGGEAKGRGGKSNGRKRARTIDQQSKGDQETETVPAVEAARDGEGKGATGTGTATLAAESKGVTDTADASETINVSEAKEGTDQAKKKPSGGRKKKNTVNTAKRELACIEHPSATFKDSSALRNHISSHPRPYHCIFSFASCPQTFSSKNEWKRHVHSQHLLFNYWRCDQASCSPQIDPPPSPLGAREKNTFNRKDLFTLHVKRMHGTTVTTAEGLSEMVERCKRQRREPPAWEKCGHCGREWTREEFGEKMEHIGGHLEIEAAGEKAEGADQGWKIDDEFVEWAVEEGIVERAEMEKEKAAGVGGAILPEGEGAKAFDGGYRLVNVVKPGTRGLKPSA</sequence>
<dbReference type="PANTHER" id="PTHR23225">
    <property type="entry name" value="ZINC FINGER PROTEIN"/>
    <property type="match status" value="1"/>
</dbReference>
<evidence type="ECO:0000313" key="2">
    <source>
        <dbReference type="EMBL" id="CUS09214.1"/>
    </source>
</evidence>
<accession>A0A292PQ16</accession>
<evidence type="ECO:0008006" key="4">
    <source>
        <dbReference type="Google" id="ProtNLM"/>
    </source>
</evidence>
<feature type="compositionally biased region" description="Basic residues" evidence="1">
    <location>
        <begin position="155"/>
        <end position="165"/>
    </location>
</feature>
<dbReference type="EMBL" id="LN891092">
    <property type="protein sequence ID" value="CUS09214.1"/>
    <property type="molecule type" value="Genomic_DNA"/>
</dbReference>
<feature type="region of interest" description="Disordered" evidence="1">
    <location>
        <begin position="56"/>
        <end position="167"/>
    </location>
</feature>
<dbReference type="Proteomes" id="UP001412239">
    <property type="component" value="Unassembled WGS sequence"/>
</dbReference>
<organism evidence="2 3">
    <name type="scientific">Tuber aestivum</name>
    <name type="common">summer truffle</name>
    <dbReference type="NCBI Taxonomy" id="59557"/>
    <lineage>
        <taxon>Eukaryota</taxon>
        <taxon>Fungi</taxon>
        <taxon>Dikarya</taxon>
        <taxon>Ascomycota</taxon>
        <taxon>Pezizomycotina</taxon>
        <taxon>Pezizomycetes</taxon>
        <taxon>Pezizales</taxon>
        <taxon>Tuberaceae</taxon>
        <taxon>Tuber</taxon>
    </lineage>
</organism>
<keyword evidence="3" id="KW-1185">Reference proteome</keyword>
<reference evidence="2" key="1">
    <citation type="submission" date="2015-10" db="EMBL/GenBank/DDBJ databases">
        <authorList>
            <person name="Regsiter A."/>
            <person name="william w."/>
        </authorList>
    </citation>
    <scope>NUCLEOTIDE SEQUENCE</scope>
    <source>
        <strain evidence="2">Montdore</strain>
    </source>
</reference>
<feature type="compositionally biased region" description="Basic and acidic residues" evidence="1">
    <location>
        <begin position="145"/>
        <end position="154"/>
    </location>
</feature>
<evidence type="ECO:0000313" key="3">
    <source>
        <dbReference type="Proteomes" id="UP001412239"/>
    </source>
</evidence>
<dbReference type="PANTHER" id="PTHR23225:SF2">
    <property type="entry name" value="AT09679P-RELATED"/>
    <property type="match status" value="1"/>
</dbReference>
<dbReference type="Gene3D" id="3.30.160.60">
    <property type="entry name" value="Classic Zinc Finger"/>
    <property type="match status" value="1"/>
</dbReference>
<feature type="compositionally biased region" description="Basic and acidic residues" evidence="1">
    <location>
        <begin position="59"/>
        <end position="75"/>
    </location>
</feature>
<gene>
    <name evidence="2" type="ORF">GSTUAT00006694001</name>
</gene>